<dbReference type="Gene3D" id="3.40.50.2300">
    <property type="match status" value="1"/>
</dbReference>
<protein>
    <submittedName>
        <fullName evidence="10">Two-component system OmpR family response regulator</fullName>
    </submittedName>
</protein>
<keyword evidence="3" id="KW-0805">Transcription regulation</keyword>
<evidence type="ECO:0000259" key="9">
    <source>
        <dbReference type="PROSITE" id="PS51755"/>
    </source>
</evidence>
<dbReference type="PANTHER" id="PTHR48111:SF67">
    <property type="entry name" value="TRANSCRIPTIONAL REGULATORY PROTEIN TCTD"/>
    <property type="match status" value="1"/>
</dbReference>
<dbReference type="GO" id="GO:0000976">
    <property type="term" value="F:transcription cis-regulatory region binding"/>
    <property type="evidence" value="ECO:0007669"/>
    <property type="project" value="TreeGrafter"/>
</dbReference>
<sequence length="224" mass="24779">MNILLIEDDAVLADGLTHTLSDSGYSVTSATSGAYAEQLLLAQGFDLIVLDLGLPDMDGLELLRKLRSRKIPLPILILTARDGVNDRISGIEQGADDYMTKPFELRELEARVHALIRRCYGGFNNDIVIGRLVLDTRNHQVLVDGQAISLSAREYGVLEILLIQAGKVVSKDRIAQRLAVDGDALTDNAVEIYVHRLRKRIEPYGAVIRTVRGLGYLLERSDED</sequence>
<feature type="DNA-binding region" description="OmpR/PhoB-type" evidence="7">
    <location>
        <begin position="124"/>
        <end position="220"/>
    </location>
</feature>
<dbReference type="PROSITE" id="PS51755">
    <property type="entry name" value="OMPR_PHOB"/>
    <property type="match status" value="1"/>
</dbReference>
<evidence type="ECO:0000256" key="7">
    <source>
        <dbReference type="PROSITE-ProRule" id="PRU01091"/>
    </source>
</evidence>
<dbReference type="InterPro" id="IPR001867">
    <property type="entry name" value="OmpR/PhoB-type_DNA-bd"/>
</dbReference>
<feature type="modified residue" description="4-aspartylphosphate" evidence="6">
    <location>
        <position position="51"/>
    </location>
</feature>
<evidence type="ECO:0000313" key="10">
    <source>
        <dbReference type="EMBL" id="PPK71618.1"/>
    </source>
</evidence>
<keyword evidence="1 6" id="KW-0597">Phosphoprotein</keyword>
<organism evidence="10 11">
    <name type="scientific">Methylobacter tundripaludum</name>
    <dbReference type="NCBI Taxonomy" id="173365"/>
    <lineage>
        <taxon>Bacteria</taxon>
        <taxon>Pseudomonadati</taxon>
        <taxon>Pseudomonadota</taxon>
        <taxon>Gammaproteobacteria</taxon>
        <taxon>Methylococcales</taxon>
        <taxon>Methylococcaceae</taxon>
        <taxon>Methylobacter</taxon>
    </lineage>
</organism>
<evidence type="ECO:0000259" key="8">
    <source>
        <dbReference type="PROSITE" id="PS50110"/>
    </source>
</evidence>
<dbReference type="GO" id="GO:0005829">
    <property type="term" value="C:cytosol"/>
    <property type="evidence" value="ECO:0007669"/>
    <property type="project" value="TreeGrafter"/>
</dbReference>
<proteinExistence type="predicted"/>
<reference evidence="10 11" key="1">
    <citation type="submission" date="2018-02" db="EMBL/GenBank/DDBJ databases">
        <title>Subsurface microbial communities from deep shales in Ohio and West Virginia, USA.</title>
        <authorList>
            <person name="Wrighton K."/>
        </authorList>
    </citation>
    <scope>NUCLEOTIDE SEQUENCE [LARGE SCALE GENOMIC DNA]</scope>
    <source>
        <strain evidence="10 11">OWC-G53F</strain>
    </source>
</reference>
<accession>A0A2S6H2A2</accession>
<dbReference type="SUPFAM" id="SSF52172">
    <property type="entry name" value="CheY-like"/>
    <property type="match status" value="1"/>
</dbReference>
<dbReference type="SUPFAM" id="SSF46894">
    <property type="entry name" value="C-terminal effector domain of the bipartite response regulators"/>
    <property type="match status" value="1"/>
</dbReference>
<keyword evidence="2" id="KW-0902">Two-component regulatory system</keyword>
<name>A0A2S6H2A2_9GAMM</name>
<comment type="caution">
    <text evidence="10">The sequence shown here is derived from an EMBL/GenBank/DDBJ whole genome shotgun (WGS) entry which is preliminary data.</text>
</comment>
<gene>
    <name evidence="10" type="ORF">B0F88_107142</name>
</gene>
<dbReference type="AlphaFoldDB" id="A0A2S6H2A2"/>
<evidence type="ECO:0000256" key="3">
    <source>
        <dbReference type="ARBA" id="ARBA00023015"/>
    </source>
</evidence>
<dbReference type="SMART" id="SM00448">
    <property type="entry name" value="REC"/>
    <property type="match status" value="1"/>
</dbReference>
<dbReference type="SMART" id="SM00862">
    <property type="entry name" value="Trans_reg_C"/>
    <property type="match status" value="1"/>
</dbReference>
<evidence type="ECO:0000313" key="11">
    <source>
        <dbReference type="Proteomes" id="UP000238071"/>
    </source>
</evidence>
<dbReference type="InterPro" id="IPR011006">
    <property type="entry name" value="CheY-like_superfamily"/>
</dbReference>
<dbReference type="GO" id="GO:0000156">
    <property type="term" value="F:phosphorelay response regulator activity"/>
    <property type="evidence" value="ECO:0007669"/>
    <property type="project" value="TreeGrafter"/>
</dbReference>
<evidence type="ECO:0000256" key="5">
    <source>
        <dbReference type="ARBA" id="ARBA00023163"/>
    </source>
</evidence>
<dbReference type="FunFam" id="3.40.50.2300:FF:000002">
    <property type="entry name" value="DNA-binding response regulator PhoP"/>
    <property type="match status" value="1"/>
</dbReference>
<dbReference type="InterPro" id="IPR001789">
    <property type="entry name" value="Sig_transdc_resp-reg_receiver"/>
</dbReference>
<dbReference type="Pfam" id="PF00072">
    <property type="entry name" value="Response_reg"/>
    <property type="match status" value="1"/>
</dbReference>
<dbReference type="PROSITE" id="PS50110">
    <property type="entry name" value="RESPONSE_REGULATORY"/>
    <property type="match status" value="1"/>
</dbReference>
<dbReference type="InterPro" id="IPR016032">
    <property type="entry name" value="Sig_transdc_resp-reg_C-effctor"/>
</dbReference>
<dbReference type="Pfam" id="PF00486">
    <property type="entry name" value="Trans_reg_C"/>
    <property type="match status" value="1"/>
</dbReference>
<evidence type="ECO:0000256" key="6">
    <source>
        <dbReference type="PROSITE-ProRule" id="PRU00169"/>
    </source>
</evidence>
<feature type="domain" description="OmpR/PhoB-type" evidence="9">
    <location>
        <begin position="124"/>
        <end position="220"/>
    </location>
</feature>
<dbReference type="CDD" id="cd00383">
    <property type="entry name" value="trans_reg_C"/>
    <property type="match status" value="1"/>
</dbReference>
<keyword evidence="4 7" id="KW-0238">DNA-binding</keyword>
<dbReference type="Gene3D" id="6.10.250.690">
    <property type="match status" value="1"/>
</dbReference>
<dbReference type="CDD" id="cd17624">
    <property type="entry name" value="REC_OmpR_PmrA-like"/>
    <property type="match status" value="1"/>
</dbReference>
<dbReference type="RefSeq" id="WP_104423884.1">
    <property type="nucleotide sequence ID" value="NZ_PTIY01000007.1"/>
</dbReference>
<dbReference type="InterPro" id="IPR036388">
    <property type="entry name" value="WH-like_DNA-bd_sf"/>
</dbReference>
<dbReference type="GO" id="GO:0006355">
    <property type="term" value="P:regulation of DNA-templated transcription"/>
    <property type="evidence" value="ECO:0007669"/>
    <property type="project" value="InterPro"/>
</dbReference>
<dbReference type="GO" id="GO:0032993">
    <property type="term" value="C:protein-DNA complex"/>
    <property type="evidence" value="ECO:0007669"/>
    <property type="project" value="TreeGrafter"/>
</dbReference>
<evidence type="ECO:0000256" key="1">
    <source>
        <dbReference type="ARBA" id="ARBA00022553"/>
    </source>
</evidence>
<keyword evidence="5" id="KW-0804">Transcription</keyword>
<dbReference type="InterPro" id="IPR039420">
    <property type="entry name" value="WalR-like"/>
</dbReference>
<dbReference type="Gene3D" id="1.10.10.10">
    <property type="entry name" value="Winged helix-like DNA-binding domain superfamily/Winged helix DNA-binding domain"/>
    <property type="match status" value="1"/>
</dbReference>
<dbReference type="PANTHER" id="PTHR48111">
    <property type="entry name" value="REGULATOR OF RPOS"/>
    <property type="match status" value="1"/>
</dbReference>
<evidence type="ECO:0000256" key="4">
    <source>
        <dbReference type="ARBA" id="ARBA00023125"/>
    </source>
</evidence>
<dbReference type="OrthoDB" id="9802426at2"/>
<feature type="domain" description="Response regulatory" evidence="8">
    <location>
        <begin position="2"/>
        <end position="116"/>
    </location>
</feature>
<dbReference type="Proteomes" id="UP000238071">
    <property type="component" value="Unassembled WGS sequence"/>
</dbReference>
<keyword evidence="11" id="KW-1185">Reference proteome</keyword>
<dbReference type="EMBL" id="PTIY01000007">
    <property type="protein sequence ID" value="PPK71618.1"/>
    <property type="molecule type" value="Genomic_DNA"/>
</dbReference>
<evidence type="ECO:0000256" key="2">
    <source>
        <dbReference type="ARBA" id="ARBA00023012"/>
    </source>
</evidence>